<evidence type="ECO:0000313" key="15">
    <source>
        <dbReference type="Proteomes" id="UP000886520"/>
    </source>
</evidence>
<name>A0A9D4ZTS3_ADICA</name>
<dbReference type="GO" id="GO:0005774">
    <property type="term" value="C:vacuolar membrane"/>
    <property type="evidence" value="ECO:0007669"/>
    <property type="project" value="UniProtKB-ARBA"/>
</dbReference>
<keyword evidence="6 11" id="KW-1133">Transmembrane helix</keyword>
<keyword evidence="15" id="KW-1185">Reference proteome</keyword>
<dbReference type="SUPFAM" id="SSF81324">
    <property type="entry name" value="Voltage-gated potassium channels"/>
    <property type="match status" value="2"/>
</dbReference>
<evidence type="ECO:0000256" key="9">
    <source>
        <dbReference type="ARBA" id="ARBA00023303"/>
    </source>
</evidence>
<comment type="subcellular location">
    <subcellularLocation>
        <location evidence="1">Membrane</location>
        <topology evidence="1">Multi-pass membrane protein</topology>
    </subcellularLocation>
</comment>
<gene>
    <name evidence="14" type="ORF">GOP47_0001169</name>
</gene>
<feature type="domain" description="EF-hand" evidence="13">
    <location>
        <begin position="301"/>
        <end position="317"/>
    </location>
</feature>
<evidence type="ECO:0000256" key="10">
    <source>
        <dbReference type="SAM" id="MobiDB-lite"/>
    </source>
</evidence>
<dbReference type="Gene3D" id="1.10.287.70">
    <property type="match status" value="2"/>
</dbReference>
<dbReference type="InterPro" id="IPR013099">
    <property type="entry name" value="K_chnl_dom"/>
</dbReference>
<accession>A0A9D4ZTS3</accession>
<keyword evidence="3" id="KW-0813">Transport</keyword>
<dbReference type="Pfam" id="PF07885">
    <property type="entry name" value="Ion_trans_2"/>
    <property type="match status" value="2"/>
</dbReference>
<dbReference type="Proteomes" id="UP000886520">
    <property type="component" value="Chromosome 1"/>
</dbReference>
<dbReference type="PRINTS" id="PR01333">
    <property type="entry name" value="2POREKCHANEL"/>
</dbReference>
<dbReference type="PANTHER" id="PTHR11003:SF291">
    <property type="entry name" value="IP11374P"/>
    <property type="match status" value="1"/>
</dbReference>
<comment type="similarity">
    <text evidence="2">Belongs to the two pore domain potassium channel (TC 1.A.1.7) family.</text>
</comment>
<feature type="transmembrane region" description="Helical" evidence="11">
    <location>
        <begin position="78"/>
        <end position="99"/>
    </location>
</feature>
<feature type="transmembrane region" description="Helical" evidence="11">
    <location>
        <begin position="111"/>
        <end position="132"/>
    </location>
</feature>
<evidence type="ECO:0000256" key="3">
    <source>
        <dbReference type="ARBA" id="ARBA00022448"/>
    </source>
</evidence>
<dbReference type="Pfam" id="PF13202">
    <property type="entry name" value="EF-hand_5"/>
    <property type="match status" value="1"/>
</dbReference>
<sequence length="364" mass="39977">MASESLPPLRSSNDETLSEPLLPNMPSGKSVKRKGTIKLSKRLRHCRSAPELDESNPHIDVNEKLVLPVVKDHDTKRLILIGAAAFVVYSCLGVACFYAMGSNLQGKSTNLIVDALYFCVVTMTTVGYGDLVPKGVPERLLTCVYVFLGFGLVGLLLGSAADFLVERQEIMLKSALSEIDKESDFSEFNESGHETKVRLKVAIAGTIFSVLFVIGIVVMIEVEGLGFVEAFYLVCVTVTTLGYGDFSFQTMGGRAFAVVWILVSTVNVAQLFLYIAELYTERRRQSVLKFVLSRKTTASDLEAADMDNDGVVSASEFVIYKLKEMGKIEEEDIVEILKEFDSLDADDSGTLSPFDLKLAQTTEL</sequence>
<dbReference type="GO" id="GO:0030322">
    <property type="term" value="P:stabilization of membrane potential"/>
    <property type="evidence" value="ECO:0007669"/>
    <property type="project" value="TreeGrafter"/>
</dbReference>
<feature type="domain" description="Potassium channel" evidence="12">
    <location>
        <begin position="86"/>
        <end position="165"/>
    </location>
</feature>
<dbReference type="Gene3D" id="1.10.238.10">
    <property type="entry name" value="EF-hand"/>
    <property type="match status" value="1"/>
</dbReference>
<feature type="region of interest" description="Disordered" evidence="10">
    <location>
        <begin position="1"/>
        <end position="34"/>
    </location>
</feature>
<dbReference type="GO" id="GO:0005509">
    <property type="term" value="F:calcium ion binding"/>
    <property type="evidence" value="ECO:0007669"/>
    <property type="project" value="InterPro"/>
</dbReference>
<evidence type="ECO:0000256" key="1">
    <source>
        <dbReference type="ARBA" id="ARBA00004141"/>
    </source>
</evidence>
<keyword evidence="5" id="KW-0106">Calcium</keyword>
<proteinExistence type="inferred from homology"/>
<dbReference type="PANTHER" id="PTHR11003">
    <property type="entry name" value="POTASSIUM CHANNEL, SUBFAMILY K"/>
    <property type="match status" value="1"/>
</dbReference>
<protein>
    <submittedName>
        <fullName evidence="14">Uncharacterized protein</fullName>
    </submittedName>
</protein>
<keyword evidence="8 11" id="KW-0472">Membrane</keyword>
<feature type="domain" description="Potassium channel" evidence="12">
    <location>
        <begin position="208"/>
        <end position="280"/>
    </location>
</feature>
<evidence type="ECO:0000256" key="5">
    <source>
        <dbReference type="ARBA" id="ARBA00022837"/>
    </source>
</evidence>
<keyword evidence="7" id="KW-0406">Ion transport</keyword>
<evidence type="ECO:0000256" key="4">
    <source>
        <dbReference type="ARBA" id="ARBA00022692"/>
    </source>
</evidence>
<keyword evidence="4 11" id="KW-0812">Transmembrane</keyword>
<dbReference type="EMBL" id="JABFUD020000001">
    <property type="protein sequence ID" value="KAI5085000.1"/>
    <property type="molecule type" value="Genomic_DNA"/>
</dbReference>
<evidence type="ECO:0000259" key="12">
    <source>
        <dbReference type="Pfam" id="PF07885"/>
    </source>
</evidence>
<dbReference type="GO" id="GO:0015271">
    <property type="term" value="F:outward rectifier potassium channel activity"/>
    <property type="evidence" value="ECO:0007669"/>
    <property type="project" value="TreeGrafter"/>
</dbReference>
<dbReference type="InterPro" id="IPR011992">
    <property type="entry name" value="EF-hand-dom_pair"/>
</dbReference>
<dbReference type="AlphaFoldDB" id="A0A9D4ZTS3"/>
<evidence type="ECO:0000259" key="13">
    <source>
        <dbReference type="Pfam" id="PF13202"/>
    </source>
</evidence>
<dbReference type="InterPro" id="IPR002048">
    <property type="entry name" value="EF_hand_dom"/>
</dbReference>
<feature type="transmembrane region" description="Helical" evidence="11">
    <location>
        <begin position="201"/>
        <end position="220"/>
    </location>
</feature>
<comment type="caution">
    <text evidence="14">The sequence shown here is derived from an EMBL/GenBank/DDBJ whole genome shotgun (WGS) entry which is preliminary data.</text>
</comment>
<feature type="transmembrane region" description="Helical" evidence="11">
    <location>
        <begin position="144"/>
        <end position="165"/>
    </location>
</feature>
<dbReference type="SUPFAM" id="SSF47473">
    <property type="entry name" value="EF-hand"/>
    <property type="match status" value="1"/>
</dbReference>
<organism evidence="14 15">
    <name type="scientific">Adiantum capillus-veneris</name>
    <name type="common">Maidenhair fern</name>
    <dbReference type="NCBI Taxonomy" id="13818"/>
    <lineage>
        <taxon>Eukaryota</taxon>
        <taxon>Viridiplantae</taxon>
        <taxon>Streptophyta</taxon>
        <taxon>Embryophyta</taxon>
        <taxon>Tracheophyta</taxon>
        <taxon>Polypodiopsida</taxon>
        <taxon>Polypodiidae</taxon>
        <taxon>Polypodiales</taxon>
        <taxon>Pteridineae</taxon>
        <taxon>Pteridaceae</taxon>
        <taxon>Vittarioideae</taxon>
        <taxon>Adiantum</taxon>
    </lineage>
</organism>
<dbReference type="PROSITE" id="PS00018">
    <property type="entry name" value="EF_HAND_1"/>
    <property type="match status" value="2"/>
</dbReference>
<evidence type="ECO:0000256" key="2">
    <source>
        <dbReference type="ARBA" id="ARBA00010159"/>
    </source>
</evidence>
<dbReference type="InterPro" id="IPR003280">
    <property type="entry name" value="2pore_dom_K_chnl"/>
</dbReference>
<reference evidence="14" key="1">
    <citation type="submission" date="2021-01" db="EMBL/GenBank/DDBJ databases">
        <title>Adiantum capillus-veneris genome.</title>
        <authorList>
            <person name="Fang Y."/>
            <person name="Liao Q."/>
        </authorList>
    </citation>
    <scope>NUCLEOTIDE SEQUENCE</scope>
    <source>
        <strain evidence="14">H3</strain>
        <tissue evidence="14">Leaf</tissue>
    </source>
</reference>
<evidence type="ECO:0000256" key="6">
    <source>
        <dbReference type="ARBA" id="ARBA00022989"/>
    </source>
</evidence>
<dbReference type="OrthoDB" id="415460at2759"/>
<evidence type="ECO:0000256" key="11">
    <source>
        <dbReference type="SAM" id="Phobius"/>
    </source>
</evidence>
<evidence type="ECO:0000313" key="14">
    <source>
        <dbReference type="EMBL" id="KAI5085000.1"/>
    </source>
</evidence>
<evidence type="ECO:0000256" key="8">
    <source>
        <dbReference type="ARBA" id="ARBA00023136"/>
    </source>
</evidence>
<dbReference type="GO" id="GO:0005886">
    <property type="term" value="C:plasma membrane"/>
    <property type="evidence" value="ECO:0007669"/>
    <property type="project" value="TreeGrafter"/>
</dbReference>
<feature type="transmembrane region" description="Helical" evidence="11">
    <location>
        <begin position="226"/>
        <end position="243"/>
    </location>
</feature>
<keyword evidence="9" id="KW-0407">Ion channel</keyword>
<dbReference type="GO" id="GO:0022841">
    <property type="term" value="F:potassium ion leak channel activity"/>
    <property type="evidence" value="ECO:0007669"/>
    <property type="project" value="TreeGrafter"/>
</dbReference>
<feature type="transmembrane region" description="Helical" evidence="11">
    <location>
        <begin position="255"/>
        <end position="276"/>
    </location>
</feature>
<evidence type="ECO:0000256" key="7">
    <source>
        <dbReference type="ARBA" id="ARBA00023065"/>
    </source>
</evidence>
<dbReference type="InterPro" id="IPR018247">
    <property type="entry name" value="EF_Hand_1_Ca_BS"/>
</dbReference>